<evidence type="ECO:0000256" key="1">
    <source>
        <dbReference type="ARBA" id="ARBA00002841"/>
    </source>
</evidence>
<dbReference type="Gene3D" id="3.40.190.10">
    <property type="entry name" value="Periplasmic binding protein-like II"/>
    <property type="match status" value="2"/>
</dbReference>
<gene>
    <name evidence="8" type="primary">pstS</name>
    <name evidence="8" type="ORF">RBB81_20225</name>
</gene>
<accession>A0AAU7YZ39</accession>
<keyword evidence="5 6" id="KW-0592">Phosphate transport</keyword>
<keyword evidence="4 6" id="KW-0813">Transport</keyword>
<evidence type="ECO:0000256" key="3">
    <source>
        <dbReference type="ARBA" id="ARBA00011529"/>
    </source>
</evidence>
<reference evidence="8" key="1">
    <citation type="submission" date="2023-08" db="EMBL/GenBank/DDBJ databases">
        <authorList>
            <person name="Messyasz A."/>
            <person name="Mannisto M.K."/>
            <person name="Kerkhof L.J."/>
            <person name="Haggblom M."/>
        </authorList>
    </citation>
    <scope>NUCLEOTIDE SEQUENCE</scope>
    <source>
        <strain evidence="8">M8UP39</strain>
    </source>
</reference>
<comment type="subunit">
    <text evidence="3">The complex is composed of two ATP-binding proteins (PstB), two transmembrane proteins (PstC and PstA) and a solute-binding protein (PstS).</text>
</comment>
<evidence type="ECO:0000256" key="6">
    <source>
        <dbReference type="PIRNR" id="PIRNR002756"/>
    </source>
</evidence>
<sequence>MRKSIDSFRVPLRAAHVLCFASTLFFVSLVGCKSSSGGSEAQSVNLNGAGSTFVYPVMSQWTSAFSNAHSSVRINYQSIGSGGGVQQVKNGTVDFGASDAALNDDQLSGMKPVIQIPESAGPVCITYSLPGLSKPIQLSPDAVAGIFLGKITSWHDPILVKDNPGVALPNMKILVAHRTDGSGTTNAFTTYLSSVSPEWQQKVGKGNSVDWPVGMGGKGSEGVTGQVRQTPGAIGYVELTFAQQNKLPVASVKNLAGKYILPDTSSTTAAIAAFTDQLSKDPRTPIVNAPVSAPDAYPISTLTFLIIPKDGPDVGKRTALRNFIQYVITDGQAAAATLNYAPLPDGVKTYDRQQLQQMTAAGQPIP</sequence>
<dbReference type="GO" id="GO:0035435">
    <property type="term" value="P:phosphate ion transmembrane transport"/>
    <property type="evidence" value="ECO:0007669"/>
    <property type="project" value="InterPro"/>
</dbReference>
<dbReference type="InterPro" id="IPR050962">
    <property type="entry name" value="Phosphate-bind_PstS"/>
</dbReference>
<dbReference type="InterPro" id="IPR005673">
    <property type="entry name" value="ABC_phos-bd_PstS"/>
</dbReference>
<dbReference type="EMBL" id="CP132938">
    <property type="protein sequence ID" value="XCB21888.1"/>
    <property type="molecule type" value="Genomic_DNA"/>
</dbReference>
<dbReference type="SUPFAM" id="SSF53850">
    <property type="entry name" value="Periplasmic binding protein-like II"/>
    <property type="match status" value="1"/>
</dbReference>
<evidence type="ECO:0000259" key="7">
    <source>
        <dbReference type="Pfam" id="PF12849"/>
    </source>
</evidence>
<dbReference type="Pfam" id="PF12849">
    <property type="entry name" value="PBP_like_2"/>
    <property type="match status" value="1"/>
</dbReference>
<name>A0AAU7YZ39_9BACT</name>
<reference evidence="8" key="2">
    <citation type="journal article" date="2024" name="Environ. Microbiol.">
        <title>Genome analysis and description of Tunturibacter gen. nov. expands the diversity of Terriglobia in tundra soils.</title>
        <authorList>
            <person name="Messyasz A."/>
            <person name="Mannisto M.K."/>
            <person name="Kerkhof L.J."/>
            <person name="Haggblom M.M."/>
        </authorList>
    </citation>
    <scope>NUCLEOTIDE SEQUENCE</scope>
    <source>
        <strain evidence="8">M8UP39</strain>
    </source>
</reference>
<protein>
    <recommendedName>
        <fullName evidence="6">Phosphate-binding protein</fullName>
    </recommendedName>
</protein>
<dbReference type="GO" id="GO:0042301">
    <property type="term" value="F:phosphate ion binding"/>
    <property type="evidence" value="ECO:0007669"/>
    <property type="project" value="InterPro"/>
</dbReference>
<dbReference type="KEGG" id="tgi:RBB81_20225"/>
<comment type="function">
    <text evidence="1">Part of the ABC transporter complex PstSACB involved in phosphate import.</text>
</comment>
<comment type="similarity">
    <text evidence="2 6">Belongs to the PstS family.</text>
</comment>
<evidence type="ECO:0000256" key="4">
    <source>
        <dbReference type="ARBA" id="ARBA00022448"/>
    </source>
</evidence>
<dbReference type="AlphaFoldDB" id="A0AAU7YZ39"/>
<organism evidence="8">
    <name type="scientific">Tunturiibacter gelidiferens</name>
    <dbReference type="NCBI Taxonomy" id="3069689"/>
    <lineage>
        <taxon>Bacteria</taxon>
        <taxon>Pseudomonadati</taxon>
        <taxon>Acidobacteriota</taxon>
        <taxon>Terriglobia</taxon>
        <taxon>Terriglobales</taxon>
        <taxon>Acidobacteriaceae</taxon>
        <taxon>Tunturiibacter</taxon>
    </lineage>
</organism>
<proteinExistence type="inferred from homology"/>
<feature type="domain" description="PBP" evidence="7">
    <location>
        <begin position="40"/>
        <end position="330"/>
    </location>
</feature>
<dbReference type="PROSITE" id="PS51257">
    <property type="entry name" value="PROKAR_LIPOPROTEIN"/>
    <property type="match status" value="1"/>
</dbReference>
<dbReference type="PANTHER" id="PTHR42996">
    <property type="entry name" value="PHOSPHATE-BINDING PROTEIN PSTS"/>
    <property type="match status" value="1"/>
</dbReference>
<dbReference type="PIRSF" id="PIRSF002756">
    <property type="entry name" value="PstS"/>
    <property type="match status" value="1"/>
</dbReference>
<dbReference type="PANTHER" id="PTHR42996:SF1">
    <property type="entry name" value="PHOSPHATE-BINDING PROTEIN PSTS"/>
    <property type="match status" value="1"/>
</dbReference>
<dbReference type="RefSeq" id="WP_353071906.1">
    <property type="nucleotide sequence ID" value="NZ_CP132938.1"/>
</dbReference>
<dbReference type="NCBIfam" id="TIGR00975">
    <property type="entry name" value="3a0107s03"/>
    <property type="match status" value="1"/>
</dbReference>
<dbReference type="CDD" id="cd13565">
    <property type="entry name" value="PBP2_PstS"/>
    <property type="match status" value="1"/>
</dbReference>
<evidence type="ECO:0000256" key="2">
    <source>
        <dbReference type="ARBA" id="ARBA00008725"/>
    </source>
</evidence>
<evidence type="ECO:0000256" key="5">
    <source>
        <dbReference type="ARBA" id="ARBA00022592"/>
    </source>
</evidence>
<dbReference type="InterPro" id="IPR024370">
    <property type="entry name" value="PBP_domain"/>
</dbReference>
<evidence type="ECO:0000313" key="8">
    <source>
        <dbReference type="EMBL" id="XCB21888.1"/>
    </source>
</evidence>
<dbReference type="GO" id="GO:0043190">
    <property type="term" value="C:ATP-binding cassette (ABC) transporter complex"/>
    <property type="evidence" value="ECO:0007669"/>
    <property type="project" value="InterPro"/>
</dbReference>